<dbReference type="InterPro" id="IPR002931">
    <property type="entry name" value="Transglutaminase-like"/>
</dbReference>
<dbReference type="PANTHER" id="PTHR42736:SF1">
    <property type="entry name" value="PROTEIN-GLUTAMINE GAMMA-GLUTAMYLTRANSFERASE"/>
    <property type="match status" value="1"/>
</dbReference>
<keyword evidence="1" id="KW-0472">Membrane</keyword>
<dbReference type="SUPFAM" id="SSF54001">
    <property type="entry name" value="Cysteine proteinases"/>
    <property type="match status" value="1"/>
</dbReference>
<accession>A0AAN1SY84</accession>
<keyword evidence="1" id="KW-1133">Transmembrane helix</keyword>
<keyword evidence="1" id="KW-0812">Transmembrane</keyword>
<feature type="transmembrane region" description="Helical" evidence="1">
    <location>
        <begin position="54"/>
        <end position="74"/>
    </location>
</feature>
<dbReference type="KEGG" id="fku:FGKAn22_05950"/>
<dbReference type="InterPro" id="IPR038765">
    <property type="entry name" value="Papain-like_cys_pep_sf"/>
</dbReference>
<dbReference type="AlphaFoldDB" id="A0AAN1SY84"/>
<evidence type="ECO:0000259" key="2">
    <source>
        <dbReference type="SMART" id="SM00460"/>
    </source>
</evidence>
<organism evidence="3 4">
    <name type="scientific">Ferrigenium kumadai</name>
    <dbReference type="NCBI Taxonomy" id="1682490"/>
    <lineage>
        <taxon>Bacteria</taxon>
        <taxon>Pseudomonadati</taxon>
        <taxon>Pseudomonadota</taxon>
        <taxon>Betaproteobacteria</taxon>
        <taxon>Nitrosomonadales</taxon>
        <taxon>Gallionellaceae</taxon>
        <taxon>Ferrigenium</taxon>
    </lineage>
</organism>
<feature type="transmembrane region" description="Helical" evidence="1">
    <location>
        <begin position="123"/>
        <end position="141"/>
    </location>
</feature>
<feature type="transmembrane region" description="Helical" evidence="1">
    <location>
        <begin position="153"/>
        <end position="173"/>
    </location>
</feature>
<protein>
    <submittedName>
        <fullName evidence="3">Protein-glutamine gamma-glutamyltransferase</fullName>
    </submittedName>
</protein>
<dbReference type="Proteomes" id="UP001319121">
    <property type="component" value="Chromosome"/>
</dbReference>
<dbReference type="Pfam" id="PF11992">
    <property type="entry name" value="TgpA_N"/>
    <property type="match status" value="1"/>
</dbReference>
<keyword evidence="4" id="KW-1185">Reference proteome</keyword>
<feature type="domain" description="Transglutaminase-like" evidence="2">
    <location>
        <begin position="391"/>
        <end position="462"/>
    </location>
</feature>
<sequence length="651" mass="73261">MNKPLVYGLLLSILMVSAPHADHLPPWVSALCAALLGWRAYLTWNGSPLPPRWLLTALTLAGAGGLLVEFHTLFGREVGVTLLILLTTLKFMELRSARDAMVLVYLACFIVITNFFYSQSIPTALYMLATLLVIVTAWVHLHAPGIALRPRLRVATTLLLQAIPLTLVLFVLFPRVQGPLWGLPQDAFASSGLSDSMAPGSISRLSLSEEVAFRVTYAGQPPRRDQMYWRGPVLWDFDGRTWSPGQTASTAAPQFTGTSQPVDYSVTLEPHNKRWLFALEMPDRISIPARLTYDFRLLQQEPVKARLRYEVRSFLSYRANANEAERQLKRALRLPPSLNPRANELAQQWRAAAANDEAVVRSALDYFGRENFRYTLEPPPLPGVNNIDEFLFTTRQGFCEHYASSFVFLMRAARIPARVVTGYQGGEYNDVGGYYIVRQSDAHAWAEVWFAGQGWVRIDPTAAIAPARIEHNLAAAVTDVAALPFMARNPPQWLHDLRLNWDALANRWNQWVLGYNSELQFAFLTRLGMEDITWQKLALHMTLGVGLVIALFALFMLRHLIKRQPDKVQAAWLKLCRKLAKTGLPRAAHEGAQDYAARIAAARPDLAEGIRDLADRYSALRYGGKQDEQERNEFLQRAATFKSRRGIIRAS</sequence>
<proteinExistence type="predicted"/>
<evidence type="ECO:0000313" key="3">
    <source>
        <dbReference type="EMBL" id="BBI98902.1"/>
    </source>
</evidence>
<dbReference type="InterPro" id="IPR021878">
    <property type="entry name" value="TgpA_N"/>
</dbReference>
<dbReference type="InterPro" id="IPR025403">
    <property type="entry name" value="TgpA-like_C"/>
</dbReference>
<dbReference type="RefSeq" id="WP_212786510.1">
    <property type="nucleotide sequence ID" value="NZ_AP019536.1"/>
</dbReference>
<dbReference type="Pfam" id="PF13559">
    <property type="entry name" value="DUF4129"/>
    <property type="match status" value="1"/>
</dbReference>
<dbReference type="Pfam" id="PF01841">
    <property type="entry name" value="Transglut_core"/>
    <property type="match status" value="1"/>
</dbReference>
<gene>
    <name evidence="3" type="primary">tgpA</name>
    <name evidence="3" type="ORF">FGKAn22_05950</name>
</gene>
<name>A0AAN1SY84_9PROT</name>
<feature type="transmembrane region" description="Helical" evidence="1">
    <location>
        <begin position="100"/>
        <end position="117"/>
    </location>
</feature>
<dbReference type="PANTHER" id="PTHR42736">
    <property type="entry name" value="PROTEIN-GLUTAMINE GAMMA-GLUTAMYLTRANSFERASE"/>
    <property type="match status" value="1"/>
</dbReference>
<dbReference type="SMART" id="SM00460">
    <property type="entry name" value="TGc"/>
    <property type="match status" value="1"/>
</dbReference>
<dbReference type="InterPro" id="IPR052901">
    <property type="entry name" value="Bact_TGase-like"/>
</dbReference>
<reference evidence="3 4" key="1">
    <citation type="submission" date="2019-03" db="EMBL/GenBank/DDBJ databases">
        <title>Complete genome sequence of Ferrigenium kumadai strain An22, a microaerophilic iron-oxidizing bacterium isolated from a paddy field soil.</title>
        <authorList>
            <person name="Watanabe T."/>
            <person name="Asakawa S."/>
        </authorList>
    </citation>
    <scope>NUCLEOTIDE SEQUENCE [LARGE SCALE GENOMIC DNA]</scope>
    <source>
        <strain evidence="3 4">An22</strain>
    </source>
</reference>
<evidence type="ECO:0000256" key="1">
    <source>
        <dbReference type="SAM" id="Phobius"/>
    </source>
</evidence>
<evidence type="ECO:0000313" key="4">
    <source>
        <dbReference type="Proteomes" id="UP001319121"/>
    </source>
</evidence>
<feature type="transmembrane region" description="Helical" evidence="1">
    <location>
        <begin position="537"/>
        <end position="557"/>
    </location>
</feature>
<dbReference type="EMBL" id="AP019536">
    <property type="protein sequence ID" value="BBI98902.1"/>
    <property type="molecule type" value="Genomic_DNA"/>
</dbReference>
<dbReference type="Gene3D" id="3.10.620.30">
    <property type="match status" value="1"/>
</dbReference>